<sequence>MTPMALLEAMSAISDTVSAADGRKWFFQSRKRGLVDQGDGCLTRNEYLTSFPLYAVRGESSIVSCASYGLAGARRALRWRALAGPRVAQRPQQRVHALRMWRPGGARQARVSSSILLRFRPLCMRSRHVECVEKLSDWQDCNYN</sequence>
<protein>
    <submittedName>
        <fullName evidence="1">Uncharacterized protein</fullName>
    </submittedName>
</protein>
<evidence type="ECO:0000313" key="1">
    <source>
        <dbReference type="EMBL" id="NHZ65826.1"/>
    </source>
</evidence>
<organism evidence="1 2">
    <name type="scientific">Massilia genomosp. 1</name>
    <dbReference type="NCBI Taxonomy" id="2609280"/>
    <lineage>
        <taxon>Bacteria</taxon>
        <taxon>Pseudomonadati</taxon>
        <taxon>Pseudomonadota</taxon>
        <taxon>Betaproteobacteria</taxon>
        <taxon>Burkholderiales</taxon>
        <taxon>Oxalobacteraceae</taxon>
        <taxon>Telluria group</taxon>
        <taxon>Massilia</taxon>
    </lineage>
</organism>
<proteinExistence type="predicted"/>
<gene>
    <name evidence="1" type="ORF">F1735_26590</name>
</gene>
<accession>A0ABX0N006</accession>
<keyword evidence="2" id="KW-1185">Reference proteome</keyword>
<reference evidence="1 2" key="1">
    <citation type="submission" date="2019-10" db="EMBL/GenBank/DDBJ databases">
        <title>Taxonomy of Antarctic Massilia spp.: description of Massilia rubra sp. nov., Massilia aquatica sp. nov., Massilia mucilaginosa sp. nov., Massilia frigida sp. nov. isolated from streams, lakes and regoliths.</title>
        <authorList>
            <person name="Holochova P."/>
            <person name="Sedlacek I."/>
            <person name="Kralova S."/>
            <person name="Maslanova I."/>
            <person name="Busse H.-J."/>
            <person name="Stankova E."/>
            <person name="Vrbovska V."/>
            <person name="Kovarovic V."/>
            <person name="Bartak M."/>
            <person name="Svec P."/>
            <person name="Pantucek R."/>
        </authorList>
    </citation>
    <scope>NUCLEOTIDE SEQUENCE [LARGE SCALE GENOMIC DNA]</scope>
    <source>
        <strain evidence="1 2">CCM 8694</strain>
    </source>
</reference>
<comment type="caution">
    <text evidence="1">The sequence shown here is derived from an EMBL/GenBank/DDBJ whole genome shotgun (WGS) entry which is preliminary data.</text>
</comment>
<name>A0ABX0N006_9BURK</name>
<dbReference type="Proteomes" id="UP000610594">
    <property type="component" value="Unassembled WGS sequence"/>
</dbReference>
<dbReference type="EMBL" id="WHJF01000099">
    <property type="protein sequence ID" value="NHZ65826.1"/>
    <property type="molecule type" value="Genomic_DNA"/>
</dbReference>
<evidence type="ECO:0000313" key="2">
    <source>
        <dbReference type="Proteomes" id="UP000610594"/>
    </source>
</evidence>